<keyword evidence="1" id="KW-0808">Transferase</keyword>
<comment type="caution">
    <text evidence="7">The sequence shown here is derived from an EMBL/GenBank/DDBJ whole genome shotgun (WGS) entry which is preliminary data.</text>
</comment>
<feature type="non-terminal residue" evidence="7">
    <location>
        <position position="96"/>
    </location>
</feature>
<dbReference type="GO" id="GO:0004519">
    <property type="term" value="F:endonuclease activity"/>
    <property type="evidence" value="ECO:0007669"/>
    <property type="project" value="UniProtKB-KW"/>
</dbReference>
<dbReference type="EMBL" id="VULE01002064">
    <property type="protein sequence ID" value="KAF1520863.1"/>
    <property type="molecule type" value="Genomic_DNA"/>
</dbReference>
<keyword evidence="2" id="KW-0548">Nucleotidyltransferase</keyword>
<evidence type="ECO:0000313" key="8">
    <source>
        <dbReference type="Proteomes" id="UP000725257"/>
    </source>
</evidence>
<dbReference type="Proteomes" id="UP000725257">
    <property type="component" value="Unassembled WGS sequence"/>
</dbReference>
<keyword evidence="6" id="KW-0695">RNA-directed DNA polymerase</keyword>
<keyword evidence="4" id="KW-0255">Endonuclease</keyword>
<dbReference type="InterPro" id="IPR012337">
    <property type="entry name" value="RNaseH-like_sf"/>
</dbReference>
<evidence type="ECO:0000256" key="4">
    <source>
        <dbReference type="ARBA" id="ARBA00022759"/>
    </source>
</evidence>
<evidence type="ECO:0000256" key="1">
    <source>
        <dbReference type="ARBA" id="ARBA00022679"/>
    </source>
</evidence>
<dbReference type="PANTHER" id="PTHR41694">
    <property type="entry name" value="ENDOGENOUS RETROVIRUS GROUP K MEMBER POL PROTEIN"/>
    <property type="match status" value="1"/>
</dbReference>
<evidence type="ECO:0000313" key="7">
    <source>
        <dbReference type="EMBL" id="KAF1520863.1"/>
    </source>
</evidence>
<keyword evidence="3" id="KW-0540">Nuclease</keyword>
<dbReference type="GO" id="GO:0016787">
    <property type="term" value="F:hydrolase activity"/>
    <property type="evidence" value="ECO:0007669"/>
    <property type="project" value="UniProtKB-KW"/>
</dbReference>
<protein>
    <submittedName>
        <fullName evidence="7">IgE-binding protein</fullName>
    </submittedName>
</protein>
<keyword evidence="8" id="KW-1185">Reference proteome</keyword>
<dbReference type="Gene3D" id="3.30.420.10">
    <property type="entry name" value="Ribonuclease H-like superfamily/Ribonuclease H"/>
    <property type="match status" value="1"/>
</dbReference>
<organism evidence="7 8">
    <name type="scientific">Eudyptes sclateri</name>
    <name type="common">Erect-crested penguin</name>
    <dbReference type="NCBI Taxonomy" id="92688"/>
    <lineage>
        <taxon>Eukaryota</taxon>
        <taxon>Metazoa</taxon>
        <taxon>Chordata</taxon>
        <taxon>Craniata</taxon>
        <taxon>Vertebrata</taxon>
        <taxon>Euteleostomi</taxon>
        <taxon>Archelosauria</taxon>
        <taxon>Archosauria</taxon>
        <taxon>Dinosauria</taxon>
        <taxon>Saurischia</taxon>
        <taxon>Theropoda</taxon>
        <taxon>Coelurosauria</taxon>
        <taxon>Aves</taxon>
        <taxon>Neognathae</taxon>
        <taxon>Neoaves</taxon>
        <taxon>Aequornithes</taxon>
        <taxon>Sphenisciformes</taxon>
        <taxon>Spheniscidae</taxon>
        <taxon>Eudyptes</taxon>
    </lineage>
</organism>
<evidence type="ECO:0000256" key="2">
    <source>
        <dbReference type="ARBA" id="ARBA00022695"/>
    </source>
</evidence>
<dbReference type="InterPro" id="IPR036397">
    <property type="entry name" value="RNaseH_sf"/>
</dbReference>
<feature type="non-terminal residue" evidence="7">
    <location>
        <position position="1"/>
    </location>
</feature>
<gene>
    <name evidence="7" type="primary">Iap</name>
    <name evidence="7" type="ORF">FQV14_0014346</name>
</gene>
<accession>A0A8J4JFZ9</accession>
<dbReference type="GO" id="GO:0003964">
    <property type="term" value="F:RNA-directed DNA polymerase activity"/>
    <property type="evidence" value="ECO:0007669"/>
    <property type="project" value="UniProtKB-KW"/>
</dbReference>
<keyword evidence="5" id="KW-0378">Hydrolase</keyword>
<evidence type="ECO:0000256" key="6">
    <source>
        <dbReference type="ARBA" id="ARBA00022918"/>
    </source>
</evidence>
<evidence type="ECO:0000256" key="5">
    <source>
        <dbReference type="ARBA" id="ARBA00022801"/>
    </source>
</evidence>
<dbReference type="GO" id="GO:0035613">
    <property type="term" value="F:RNA stem-loop binding"/>
    <property type="evidence" value="ECO:0007669"/>
    <property type="project" value="TreeGrafter"/>
</dbReference>
<dbReference type="SUPFAM" id="SSF53098">
    <property type="entry name" value="Ribonuclease H-like"/>
    <property type="match status" value="1"/>
</dbReference>
<reference evidence="7 8" key="1">
    <citation type="journal article" date="2019" name="Gigascience">
        <title>High-coverage genomes to elucidate the evolution of penguins.</title>
        <authorList>
            <person name="Pan H."/>
            <person name="Cole T.L."/>
            <person name="Bi X."/>
            <person name="Fang M."/>
            <person name="Zhou C."/>
            <person name="Yang Z."/>
            <person name="Ksepka D.T."/>
            <person name="Hart T."/>
            <person name="Bouzat J.L."/>
            <person name="Argilla L.S."/>
            <person name="Bertelsen M.F."/>
            <person name="Boersma P.D."/>
            <person name="Bost C.A."/>
            <person name="Cherel Y."/>
            <person name="Dann P."/>
            <person name="Fiddaman S.R."/>
            <person name="Howard P."/>
            <person name="Labuschagne K."/>
            <person name="Mattern T."/>
            <person name="Miller G."/>
            <person name="Parker P."/>
            <person name="Phillips R.A."/>
            <person name="Quillfeldt P."/>
            <person name="Ryan P.G."/>
            <person name="Taylor H."/>
            <person name="Thompson D.R."/>
            <person name="Young M.J."/>
            <person name="Ellegaard M.R."/>
            <person name="Gilbert M.T.P."/>
            <person name="Sinding M.S."/>
            <person name="Pacheco G."/>
            <person name="Shepherd L.D."/>
            <person name="Tennyson A.J.D."/>
            <person name="Grosser S."/>
            <person name="Kay E."/>
            <person name="Nupen L.J."/>
            <person name="Ellenberg U."/>
            <person name="Houston D.M."/>
            <person name="Reeve A.H."/>
            <person name="Johnson K."/>
            <person name="Masello J.F."/>
            <person name="Stracke T."/>
            <person name="McKinlay B."/>
            <person name="Borboroglu P.G."/>
            <person name="Zhang D.X."/>
            <person name="Zhang G."/>
        </authorList>
    </citation>
    <scope>NUCLEOTIDE SEQUENCE [LARGE SCALE GENOMIC DNA]</scope>
    <source>
        <strain evidence="7">Ant 5</strain>
    </source>
</reference>
<dbReference type="PANTHER" id="PTHR41694:SF3">
    <property type="entry name" value="RNA-DIRECTED DNA POLYMERASE-RELATED"/>
    <property type="match status" value="1"/>
</dbReference>
<proteinExistence type="predicted"/>
<sequence>VKHVTGIPYSPTGQSLVEHTHQVLKDYLFKQKGEEKDPQIRLNKVLFTLNYLCLMEDREEPAIVIHHQNLKFNQQTTIPSLKVVYRDPVTGMWLGP</sequence>
<evidence type="ECO:0000256" key="3">
    <source>
        <dbReference type="ARBA" id="ARBA00022722"/>
    </source>
</evidence>
<name>A0A8J4JFZ9_EUDSL</name>
<dbReference type="AlphaFoldDB" id="A0A8J4JFZ9"/>